<dbReference type="NCBIfam" id="NF001133">
    <property type="entry name" value="PRK00142.1-1"/>
    <property type="match status" value="1"/>
</dbReference>
<dbReference type="InterPro" id="IPR020936">
    <property type="entry name" value="TrhO"/>
</dbReference>
<dbReference type="PROSITE" id="PS50206">
    <property type="entry name" value="RHODANESE_3"/>
    <property type="match status" value="1"/>
</dbReference>
<feature type="domain" description="Rhodanese" evidence="4">
    <location>
        <begin position="146"/>
        <end position="240"/>
    </location>
</feature>
<evidence type="ECO:0000256" key="2">
    <source>
        <dbReference type="ARBA" id="ARBA00023002"/>
    </source>
</evidence>
<name>A0A381YCL5_9ZZZZ</name>
<dbReference type="PANTHER" id="PTHR43846:SF1">
    <property type="entry name" value="TRNA URIDINE(34) HYDROXYLASE"/>
    <property type="match status" value="1"/>
</dbReference>
<dbReference type="InterPro" id="IPR022111">
    <property type="entry name" value="Rhodanese_C"/>
</dbReference>
<dbReference type="Gene3D" id="3.30.70.100">
    <property type="match status" value="1"/>
</dbReference>
<dbReference type="SMART" id="SM00450">
    <property type="entry name" value="RHOD"/>
    <property type="match status" value="1"/>
</dbReference>
<evidence type="ECO:0000313" key="5">
    <source>
        <dbReference type="EMBL" id="SVA74745.1"/>
    </source>
</evidence>
<dbReference type="SUPFAM" id="SSF52821">
    <property type="entry name" value="Rhodanese/Cell cycle control phosphatase"/>
    <property type="match status" value="1"/>
</dbReference>
<dbReference type="Gene3D" id="3.40.250.10">
    <property type="entry name" value="Rhodanese-like domain"/>
    <property type="match status" value="1"/>
</dbReference>
<dbReference type="InterPro" id="IPR036873">
    <property type="entry name" value="Rhodanese-like_dom_sf"/>
</dbReference>
<dbReference type="Pfam" id="PF00581">
    <property type="entry name" value="Rhodanese"/>
    <property type="match status" value="1"/>
</dbReference>
<dbReference type="Pfam" id="PF17773">
    <property type="entry name" value="UPF0176_N"/>
    <property type="match status" value="1"/>
</dbReference>
<organism evidence="5">
    <name type="scientific">marine metagenome</name>
    <dbReference type="NCBI Taxonomy" id="408172"/>
    <lineage>
        <taxon>unclassified sequences</taxon>
        <taxon>metagenomes</taxon>
        <taxon>ecological metagenomes</taxon>
    </lineage>
</organism>
<dbReference type="EMBL" id="UINC01017907">
    <property type="protein sequence ID" value="SVA74745.1"/>
    <property type="molecule type" value="Genomic_DNA"/>
</dbReference>
<keyword evidence="2" id="KW-0560">Oxidoreductase</keyword>
<comment type="function">
    <text evidence="3">Catalyzes oxygen-dependent 5-hydroxyuridine (ho5U) modification at position 34 in tRNAs, the first step in 5-carboxymethoxyuridine (cmo5U) biosynthesis. May be part of an alternate pathway, which is able to bypass cmo5U biogenesis in a subset of tRNAs under aerobic conditions.</text>
</comment>
<dbReference type="Pfam" id="PF12368">
    <property type="entry name" value="Rhodanese_C"/>
    <property type="match status" value="1"/>
</dbReference>
<dbReference type="InterPro" id="IPR001763">
    <property type="entry name" value="Rhodanese-like_dom"/>
</dbReference>
<dbReference type="AlphaFoldDB" id="A0A381YCL5"/>
<reference evidence="5" key="1">
    <citation type="submission" date="2018-05" db="EMBL/GenBank/DDBJ databases">
        <authorList>
            <person name="Lanie J.A."/>
            <person name="Ng W.-L."/>
            <person name="Kazmierczak K.M."/>
            <person name="Andrzejewski T.M."/>
            <person name="Davidsen T.M."/>
            <person name="Wayne K.J."/>
            <person name="Tettelin H."/>
            <person name="Glass J.I."/>
            <person name="Rusch D."/>
            <person name="Podicherti R."/>
            <person name="Tsui H.-C.T."/>
            <person name="Winkler M.E."/>
        </authorList>
    </citation>
    <scope>NUCLEOTIDE SEQUENCE</scope>
</reference>
<sequence length="343" mass="39873">MKKKLLYNDKSKKDLLKELELESFDRLTCSFYRYVKITNPNTFRDALYEEWSPLKILGRVYVSNEGINAQISCPYHNWKLYNEKLNLHKILEEIPQKFAVEEGNSFHKLVIKVKDQIVAYGINEKEFDMNIVGKHLSPKEFNSAMSRPESIVVDMRNYYESEVGRFKGAIVPNVETSRELLPEIKRLLKGKEEHEILMYCTGGIRCEKASSYLIHHGFKNINQLNGGIINYAHHVRKNNLESQFIGKNFVFDARLGERITDDVISNCHQCGETSDNHIDCNNDACHILFIQCSKCREKYEQCCSIECMEFNKLSLDKQRILRKDPDQVVSMTRNSASVKPRLS</sequence>
<evidence type="ECO:0000256" key="1">
    <source>
        <dbReference type="ARBA" id="ARBA00022694"/>
    </source>
</evidence>
<dbReference type="CDD" id="cd01518">
    <property type="entry name" value="RHOD_YceA"/>
    <property type="match status" value="1"/>
</dbReference>
<proteinExistence type="inferred from homology"/>
<evidence type="ECO:0000256" key="3">
    <source>
        <dbReference type="ARBA" id="ARBA00045625"/>
    </source>
</evidence>
<evidence type="ECO:0000259" key="4">
    <source>
        <dbReference type="PROSITE" id="PS50206"/>
    </source>
</evidence>
<dbReference type="GO" id="GO:0008033">
    <property type="term" value="P:tRNA processing"/>
    <property type="evidence" value="ECO:0007669"/>
    <property type="project" value="UniProtKB-KW"/>
</dbReference>
<accession>A0A381YCL5</accession>
<dbReference type="GO" id="GO:0016491">
    <property type="term" value="F:oxidoreductase activity"/>
    <property type="evidence" value="ECO:0007669"/>
    <property type="project" value="UniProtKB-KW"/>
</dbReference>
<dbReference type="InterPro" id="IPR040503">
    <property type="entry name" value="TRHO_N"/>
</dbReference>
<protein>
    <recommendedName>
        <fullName evidence="4">Rhodanese domain-containing protein</fullName>
    </recommendedName>
</protein>
<gene>
    <name evidence="5" type="ORF">METZ01_LOCUS127599</name>
</gene>
<keyword evidence="1" id="KW-0819">tRNA processing</keyword>
<dbReference type="PANTHER" id="PTHR43846">
    <property type="entry name" value="UPF0176 PROTEIN YCEA"/>
    <property type="match status" value="1"/>
</dbReference>
<dbReference type="HAMAP" id="MF_00469">
    <property type="entry name" value="TrhO"/>
    <property type="match status" value="1"/>
</dbReference>